<dbReference type="Gene3D" id="3.80.10.10">
    <property type="entry name" value="Ribonuclease Inhibitor"/>
    <property type="match status" value="1"/>
</dbReference>
<dbReference type="Pfam" id="PF13306">
    <property type="entry name" value="LRR_5"/>
    <property type="match status" value="1"/>
</dbReference>
<keyword evidence="2" id="KW-1185">Reference proteome</keyword>
<protein>
    <submittedName>
        <fullName evidence="1">Uncharacterized protein</fullName>
    </submittedName>
</protein>
<gene>
    <name evidence="1" type="ORF">M9Y10_026656</name>
</gene>
<dbReference type="InterPro" id="IPR032675">
    <property type="entry name" value="LRR_dom_sf"/>
</dbReference>
<sequence>MCFVQECGVNYILDKADFTAKISISPNAAGNLIIPQEINFQSQNYILTKIEDSSFKGNKQIKSISFTKNTKNEDDQSNNNSFNWIGRYSFEHSSIEKVYIPKDVETIDVGAFCLCEKLKTVEFEENSKLNVVFEKTFMQSSIEYIIFPRETQLIEYQCFSGCENIKNIEFLGDELRIGVCCFENDCNLILLSFPNAHKIKMNHPIIPKGCSIFTMKMYFYRTITGNYYWDINKGLPDLF</sequence>
<dbReference type="SUPFAM" id="SSF52058">
    <property type="entry name" value="L domain-like"/>
    <property type="match status" value="1"/>
</dbReference>
<dbReference type="Proteomes" id="UP001470230">
    <property type="component" value="Unassembled WGS sequence"/>
</dbReference>
<comment type="caution">
    <text evidence="1">The sequence shown here is derived from an EMBL/GenBank/DDBJ whole genome shotgun (WGS) entry which is preliminary data.</text>
</comment>
<proteinExistence type="predicted"/>
<reference evidence="1 2" key="1">
    <citation type="submission" date="2024-04" db="EMBL/GenBank/DDBJ databases">
        <title>Tritrichomonas musculus Genome.</title>
        <authorList>
            <person name="Alves-Ferreira E."/>
            <person name="Grigg M."/>
            <person name="Lorenzi H."/>
            <person name="Galac M."/>
        </authorList>
    </citation>
    <scope>NUCLEOTIDE SEQUENCE [LARGE SCALE GENOMIC DNA]</scope>
    <source>
        <strain evidence="1 2">EAF2021</strain>
    </source>
</reference>
<evidence type="ECO:0000313" key="2">
    <source>
        <dbReference type="Proteomes" id="UP001470230"/>
    </source>
</evidence>
<dbReference type="EMBL" id="JAPFFF010000040">
    <property type="protein sequence ID" value="KAK8841712.1"/>
    <property type="molecule type" value="Genomic_DNA"/>
</dbReference>
<name>A0ABR2H818_9EUKA</name>
<dbReference type="InterPro" id="IPR026906">
    <property type="entry name" value="LRR_5"/>
</dbReference>
<evidence type="ECO:0000313" key="1">
    <source>
        <dbReference type="EMBL" id="KAK8841712.1"/>
    </source>
</evidence>
<accession>A0ABR2H818</accession>
<organism evidence="1 2">
    <name type="scientific">Tritrichomonas musculus</name>
    <dbReference type="NCBI Taxonomy" id="1915356"/>
    <lineage>
        <taxon>Eukaryota</taxon>
        <taxon>Metamonada</taxon>
        <taxon>Parabasalia</taxon>
        <taxon>Tritrichomonadida</taxon>
        <taxon>Tritrichomonadidae</taxon>
        <taxon>Tritrichomonas</taxon>
    </lineage>
</organism>